<evidence type="ECO:0000313" key="3">
    <source>
        <dbReference type="Proteomes" id="UP001165653"/>
    </source>
</evidence>
<proteinExistence type="predicted"/>
<feature type="compositionally biased region" description="Polar residues" evidence="1">
    <location>
        <begin position="1"/>
        <end position="12"/>
    </location>
</feature>
<keyword evidence="3" id="KW-1185">Reference proteome</keyword>
<gene>
    <name evidence="2" type="ORF">OJ996_05710</name>
</gene>
<evidence type="ECO:0008006" key="4">
    <source>
        <dbReference type="Google" id="ProtNLM"/>
    </source>
</evidence>
<accession>A0ABT3FZN6</accession>
<reference evidence="2" key="1">
    <citation type="submission" date="2022-10" db="EMBL/GenBank/DDBJ databases">
        <title>Luteolibacter sp. GHJ8, whole genome shotgun sequencing project.</title>
        <authorList>
            <person name="Zhao G."/>
            <person name="Shen L."/>
        </authorList>
    </citation>
    <scope>NUCLEOTIDE SEQUENCE</scope>
    <source>
        <strain evidence="2">GHJ8</strain>
    </source>
</reference>
<dbReference type="RefSeq" id="WP_264512108.1">
    <property type="nucleotide sequence ID" value="NZ_JAPDDR010000002.1"/>
</dbReference>
<feature type="region of interest" description="Disordered" evidence="1">
    <location>
        <begin position="1"/>
        <end position="20"/>
    </location>
</feature>
<comment type="caution">
    <text evidence="2">The sequence shown here is derived from an EMBL/GenBank/DDBJ whole genome shotgun (WGS) entry which is preliminary data.</text>
</comment>
<evidence type="ECO:0000313" key="2">
    <source>
        <dbReference type="EMBL" id="MCW1913057.1"/>
    </source>
</evidence>
<dbReference type="Proteomes" id="UP001165653">
    <property type="component" value="Unassembled WGS sequence"/>
</dbReference>
<name>A0ABT3FZN6_9BACT</name>
<dbReference type="EMBL" id="JAPDDR010000002">
    <property type="protein sequence ID" value="MCW1913057.1"/>
    <property type="molecule type" value="Genomic_DNA"/>
</dbReference>
<organism evidence="2 3">
    <name type="scientific">Luteolibacter rhizosphaerae</name>
    <dbReference type="NCBI Taxonomy" id="2989719"/>
    <lineage>
        <taxon>Bacteria</taxon>
        <taxon>Pseudomonadati</taxon>
        <taxon>Verrucomicrobiota</taxon>
        <taxon>Verrucomicrobiia</taxon>
        <taxon>Verrucomicrobiales</taxon>
        <taxon>Verrucomicrobiaceae</taxon>
        <taxon>Luteolibacter</taxon>
    </lineage>
</organism>
<protein>
    <recommendedName>
        <fullName evidence="4">DUF1963 domain-containing protein</fullName>
    </recommendedName>
</protein>
<sequence>MIWNDAQSNGQNRYRPLHFSTDPGGGPRFGGFPPEGVLPPVLNPFTRFLLSVPLADGLELSLFSSFDMSGDGNLSPYNKAFELMGEDEKIIQFVVHPPTATSASSPEWSGFPPCALVMGNVTPEREGNPYEHHKIGGRPHFEKDFGMAQAVETMVDYVHLLQLAFPVGPGDATLNITWPFGTWVFHVFGRKKLDEWSFAYCWS</sequence>
<evidence type="ECO:0000256" key="1">
    <source>
        <dbReference type="SAM" id="MobiDB-lite"/>
    </source>
</evidence>